<gene>
    <name evidence="4" type="ORF">DDW05_00165</name>
</gene>
<proteinExistence type="inferred from homology"/>
<accession>A0A2T9WV45</accession>
<protein>
    <recommendedName>
        <fullName evidence="3">Thioredoxin-like fold domain-containing protein</fullName>
    </recommendedName>
</protein>
<evidence type="ECO:0000259" key="3">
    <source>
        <dbReference type="Pfam" id="PF13462"/>
    </source>
</evidence>
<dbReference type="SUPFAM" id="SSF52833">
    <property type="entry name" value="Thioredoxin-like"/>
    <property type="match status" value="1"/>
</dbReference>
<dbReference type="Pfam" id="PF13462">
    <property type="entry name" value="Thioredoxin_4"/>
    <property type="match status" value="1"/>
</dbReference>
<evidence type="ECO:0000313" key="4">
    <source>
        <dbReference type="EMBL" id="PVU71703.1"/>
    </source>
</evidence>
<keyword evidence="2" id="KW-0812">Transmembrane</keyword>
<dbReference type="AlphaFoldDB" id="A0A2T9WV45"/>
<name>A0A2T9WV45_NANST</name>
<dbReference type="Gene3D" id="1.10.40.80">
    <property type="match status" value="1"/>
</dbReference>
<comment type="similarity">
    <text evidence="1">Belongs to the glutaredoxin family.</text>
</comment>
<sequence length="305" mass="34957">MENEKEKSQENNEKEEWKFNFNLEKSIIIGFIILAISIILGAYIIANSISNIKVYGSSNSSSNELQAYLQTLPQVPLPNITNIDPVYGNPNSTNVIVYEFSDYACPYCDLFYLQTFPQIEQNYIDNGKIAWVYVAFPLYSIHPYANITSQYLTCVYELYGFNTWEEFANWSWYNQMQNISWDTLSNQQDVYNVFNEEAQALGLNVNQIDSCVNSSEYYSQIYNEENYDASEYGIDGTPTFIIAVKTSSITFQTVQQVNNALNQLKQYGLSPSVYTTPDQSYIMFEFAGALPYSFFNNILQPLVSG</sequence>
<evidence type="ECO:0000256" key="2">
    <source>
        <dbReference type="SAM" id="Phobius"/>
    </source>
</evidence>
<keyword evidence="2" id="KW-1133">Transmembrane helix</keyword>
<dbReference type="InterPro" id="IPR036249">
    <property type="entry name" value="Thioredoxin-like_sf"/>
</dbReference>
<dbReference type="Gene3D" id="3.40.30.10">
    <property type="entry name" value="Glutaredoxin"/>
    <property type="match status" value="1"/>
</dbReference>
<dbReference type="PANTHER" id="PTHR35272:SF3">
    <property type="entry name" value="THIOL:DISULFIDE INTERCHANGE PROTEIN DSBC"/>
    <property type="match status" value="1"/>
</dbReference>
<evidence type="ECO:0000313" key="5">
    <source>
        <dbReference type="Proteomes" id="UP000245908"/>
    </source>
</evidence>
<reference evidence="4 5" key="1">
    <citation type="journal article" date="2015" name="Appl. Environ. Microbiol.">
        <title>Nanoarchaeota, Their Sulfolobales Host, and Nanoarchaeota Virus Distribution across Yellowstone National Park Hot Springs.</title>
        <authorList>
            <person name="Munson-McGee J.H."/>
            <person name="Field E.K."/>
            <person name="Bateson M."/>
            <person name="Rooney C."/>
            <person name="Stepanauskas R."/>
            <person name="Young M.J."/>
        </authorList>
    </citation>
    <scope>NUCLEOTIDE SEQUENCE [LARGE SCALE GENOMIC DNA]</scope>
    <source>
        <strain evidence="4">SCGC AB-777_O03</strain>
    </source>
</reference>
<dbReference type="EMBL" id="QEFH01000001">
    <property type="protein sequence ID" value="PVU71703.1"/>
    <property type="molecule type" value="Genomic_DNA"/>
</dbReference>
<feature type="transmembrane region" description="Helical" evidence="2">
    <location>
        <begin position="27"/>
        <end position="46"/>
    </location>
</feature>
<evidence type="ECO:0000256" key="1">
    <source>
        <dbReference type="ARBA" id="ARBA00007787"/>
    </source>
</evidence>
<comment type="caution">
    <text evidence="4">The sequence shown here is derived from an EMBL/GenBank/DDBJ whole genome shotgun (WGS) entry which is preliminary data.</text>
</comment>
<dbReference type="InterPro" id="IPR012336">
    <property type="entry name" value="Thioredoxin-like_fold"/>
</dbReference>
<dbReference type="Proteomes" id="UP000245908">
    <property type="component" value="Unassembled WGS sequence"/>
</dbReference>
<feature type="domain" description="Thioredoxin-like fold" evidence="3">
    <location>
        <begin position="84"/>
        <end position="246"/>
    </location>
</feature>
<dbReference type="PANTHER" id="PTHR35272">
    <property type="entry name" value="THIOL:DISULFIDE INTERCHANGE PROTEIN DSBC-RELATED"/>
    <property type="match status" value="1"/>
</dbReference>
<organism evidence="4 5">
    <name type="scientific">Nanobsidianus stetteri</name>
    <dbReference type="NCBI Taxonomy" id="1294122"/>
    <lineage>
        <taxon>Archaea</taxon>
        <taxon>Nanobdellota</taxon>
        <taxon>Candidatus Nanoarchaeia</taxon>
        <taxon>Nanoarchaeales</taxon>
        <taxon>Nanopusillaceae</taxon>
        <taxon>Candidatus Nanobsidianus</taxon>
    </lineage>
</organism>
<dbReference type="InterPro" id="IPR051470">
    <property type="entry name" value="Thiol:disulfide_interchange"/>
</dbReference>
<keyword evidence="2" id="KW-0472">Membrane</keyword>